<dbReference type="InterPro" id="IPR005018">
    <property type="entry name" value="DOMON_domain"/>
</dbReference>
<keyword evidence="9" id="KW-1185">Reference proteome</keyword>
<organism evidence="8 9">
    <name type="scientific">Steinernema hermaphroditum</name>
    <dbReference type="NCBI Taxonomy" id="289476"/>
    <lineage>
        <taxon>Eukaryota</taxon>
        <taxon>Metazoa</taxon>
        <taxon>Ecdysozoa</taxon>
        <taxon>Nematoda</taxon>
        <taxon>Chromadorea</taxon>
        <taxon>Rhabditida</taxon>
        <taxon>Tylenchina</taxon>
        <taxon>Panagrolaimomorpha</taxon>
        <taxon>Strongyloidoidea</taxon>
        <taxon>Steinernematidae</taxon>
        <taxon>Steinernema</taxon>
    </lineage>
</organism>
<protein>
    <recommendedName>
        <fullName evidence="10">ShKT domain-containing protein</fullName>
    </recommendedName>
</protein>
<dbReference type="PROSITE" id="PS51670">
    <property type="entry name" value="SHKT"/>
    <property type="match status" value="1"/>
</dbReference>
<evidence type="ECO:0000313" key="9">
    <source>
        <dbReference type="Proteomes" id="UP001175271"/>
    </source>
</evidence>
<dbReference type="Pfam" id="PF03351">
    <property type="entry name" value="DOMON"/>
    <property type="match status" value="1"/>
</dbReference>
<feature type="domain" description="ShKT" evidence="7">
    <location>
        <begin position="20"/>
        <end position="54"/>
    </location>
</feature>
<dbReference type="EMBL" id="JAUCMV010000005">
    <property type="protein sequence ID" value="KAK0394635.1"/>
    <property type="molecule type" value="Genomic_DNA"/>
</dbReference>
<dbReference type="CDD" id="cd00054">
    <property type="entry name" value="EGF_CA"/>
    <property type="match status" value="1"/>
</dbReference>
<feature type="region of interest" description="Disordered" evidence="3">
    <location>
        <begin position="635"/>
        <end position="746"/>
    </location>
</feature>
<dbReference type="PANTHER" id="PTHR46901">
    <property type="entry name" value="GH04942P"/>
    <property type="match status" value="1"/>
</dbReference>
<keyword evidence="4" id="KW-1133">Transmembrane helix</keyword>
<evidence type="ECO:0000259" key="7">
    <source>
        <dbReference type="PROSITE" id="PS51670"/>
    </source>
</evidence>
<dbReference type="CDD" id="cd09631">
    <property type="entry name" value="DOMON_DOH"/>
    <property type="match status" value="1"/>
</dbReference>
<feature type="compositionally biased region" description="Low complexity" evidence="3">
    <location>
        <begin position="716"/>
        <end position="735"/>
    </location>
</feature>
<gene>
    <name evidence="8" type="ORF">QR680_000850</name>
</gene>
<dbReference type="Pfam" id="PF01549">
    <property type="entry name" value="ShK"/>
    <property type="match status" value="1"/>
</dbReference>
<reference evidence="8" key="1">
    <citation type="submission" date="2023-06" db="EMBL/GenBank/DDBJ databases">
        <title>Genomic analysis of the entomopathogenic nematode Steinernema hermaphroditum.</title>
        <authorList>
            <person name="Schwarz E.M."/>
            <person name="Heppert J.K."/>
            <person name="Baniya A."/>
            <person name="Schwartz H.T."/>
            <person name="Tan C.-H."/>
            <person name="Antoshechkin I."/>
            <person name="Sternberg P.W."/>
            <person name="Goodrich-Blair H."/>
            <person name="Dillman A.R."/>
        </authorList>
    </citation>
    <scope>NUCLEOTIDE SEQUENCE</scope>
    <source>
        <strain evidence="8">PS9179</strain>
        <tissue evidence="8">Whole animal</tissue>
    </source>
</reference>
<evidence type="ECO:0000256" key="4">
    <source>
        <dbReference type="SAM" id="Phobius"/>
    </source>
</evidence>
<accession>A0AA39GW32</accession>
<dbReference type="SUPFAM" id="SSF57196">
    <property type="entry name" value="EGF/Laminin"/>
    <property type="match status" value="1"/>
</dbReference>
<feature type="transmembrane region" description="Helical" evidence="4">
    <location>
        <begin position="747"/>
        <end position="765"/>
    </location>
</feature>
<dbReference type="Gene3D" id="2.10.25.10">
    <property type="entry name" value="Laminin"/>
    <property type="match status" value="1"/>
</dbReference>
<dbReference type="PROSITE" id="PS00022">
    <property type="entry name" value="EGF_1"/>
    <property type="match status" value="2"/>
</dbReference>
<dbReference type="PROSITE" id="PS50836">
    <property type="entry name" value="DOMON"/>
    <property type="match status" value="1"/>
</dbReference>
<dbReference type="AlphaFoldDB" id="A0AA39GW32"/>
<keyword evidence="4" id="KW-0472">Membrane</keyword>
<name>A0AA39GW32_9BILA</name>
<evidence type="ECO:0000259" key="5">
    <source>
        <dbReference type="PROSITE" id="PS50026"/>
    </source>
</evidence>
<dbReference type="PROSITE" id="PS50026">
    <property type="entry name" value="EGF_3"/>
    <property type="match status" value="1"/>
</dbReference>
<dbReference type="Proteomes" id="UP001175271">
    <property type="component" value="Unassembled WGS sequence"/>
</dbReference>
<dbReference type="InterPro" id="IPR000742">
    <property type="entry name" value="EGF"/>
</dbReference>
<feature type="compositionally biased region" description="Pro residues" evidence="3">
    <location>
        <begin position="666"/>
        <end position="676"/>
    </location>
</feature>
<evidence type="ECO:0000313" key="8">
    <source>
        <dbReference type="EMBL" id="KAK0394635.1"/>
    </source>
</evidence>
<feature type="domain" description="DOMON" evidence="6">
    <location>
        <begin position="424"/>
        <end position="548"/>
    </location>
</feature>
<dbReference type="InterPro" id="IPR003582">
    <property type="entry name" value="ShKT_dom"/>
</dbReference>
<dbReference type="Gene3D" id="1.10.10.1940">
    <property type="match status" value="1"/>
</dbReference>
<evidence type="ECO:0000256" key="2">
    <source>
        <dbReference type="PROSITE-ProRule" id="PRU01005"/>
    </source>
</evidence>
<comment type="caution">
    <text evidence="8">The sequence shown here is derived from an EMBL/GenBank/DDBJ whole genome shotgun (WGS) entry which is preliminary data.</text>
</comment>
<keyword evidence="4" id="KW-0812">Transmembrane</keyword>
<dbReference type="PROSITE" id="PS01186">
    <property type="entry name" value="EGF_2"/>
    <property type="match status" value="1"/>
</dbReference>
<feature type="compositionally biased region" description="Basic and acidic residues" evidence="3">
    <location>
        <begin position="635"/>
        <end position="661"/>
    </location>
</feature>
<evidence type="ECO:0000256" key="1">
    <source>
        <dbReference type="PROSITE-ProRule" id="PRU00076"/>
    </source>
</evidence>
<feature type="domain" description="EGF-like" evidence="5">
    <location>
        <begin position="273"/>
        <end position="313"/>
    </location>
</feature>
<proteinExistence type="predicted"/>
<comment type="caution">
    <text evidence="1">Lacks conserved residue(s) required for the propagation of feature annotation.</text>
</comment>
<feature type="disulfide bond" evidence="2">
    <location>
        <begin position="20"/>
        <end position="54"/>
    </location>
</feature>
<dbReference type="SMART" id="SM00254">
    <property type="entry name" value="ShKT"/>
    <property type="match status" value="1"/>
</dbReference>
<feature type="transmembrane region" description="Helical" evidence="4">
    <location>
        <begin position="90"/>
        <end position="112"/>
    </location>
</feature>
<feature type="disulfide bond" evidence="1">
    <location>
        <begin position="303"/>
        <end position="312"/>
    </location>
</feature>
<keyword evidence="1" id="KW-0245">EGF-like domain</keyword>
<dbReference type="PANTHER" id="PTHR46901:SF2">
    <property type="entry name" value="GH04942P"/>
    <property type="match status" value="1"/>
</dbReference>
<evidence type="ECO:0000259" key="6">
    <source>
        <dbReference type="PROSITE" id="PS50836"/>
    </source>
</evidence>
<evidence type="ECO:0008006" key="10">
    <source>
        <dbReference type="Google" id="ProtNLM"/>
    </source>
</evidence>
<keyword evidence="1" id="KW-1015">Disulfide bond</keyword>
<evidence type="ECO:0000256" key="3">
    <source>
        <dbReference type="SAM" id="MobiDB-lite"/>
    </source>
</evidence>
<dbReference type="InterPro" id="IPR045266">
    <property type="entry name" value="DOH_DOMON"/>
</dbReference>
<sequence length="766" mass="85843">MFPRNLTWTNDLCVENSPSCADINIDCVNKTYLCDNPVYCDFMTQQCSKTCGRCAAGGIEGNTAANRQDLAHSVGGTGSMRELLSEMRKTVPLFLLVFIATVPLPSVAHVAFTFPEARYPPLDFLDTARTVLPCGVPKPPHAFTPMFFLGEKYNFTWRMQYPHQGGYRITLIDQNLKLVEQLAPTKGDNFTGLDDQTAQTHTIQFSKPCSKCTVVLERQALEWGASYRFHSCADVAVVERDAIDERNRCTNRGEFTDGKCVCEGHYSGDRCQYKNDCSTDDDCLNGGKCVEEFSSLTKKTCYCAFGFFGTKCDRSYEGPENDSCFNYNYGKGGDKTMFDEYGLFDKKCFKKSQINPHDFVYSRVVDDEVEIIMDYKTSTWVSIGWRPLHLDPSCRLFPDLESSARSKRASERVFPVITLNSTDEDAKPKPVLFEEIDTKIPAVAPPEMPRSNGFVKTAIEAPLHPMDCTDIIVGSVKEGRSRINDMYTRDRSTPLIDTWFDGEESLSAAYGIEQDGRTIVMFRRKIAEIEPSDHPLGPDKMFVIWAKGQEPNQYRHSVKSAIETGKIKDKDFYRVDQLKYHGSINRGVYPMEFVPKELMPQRGRPFMIRRPKPSTSTAAPLPIKEVVEHIEHHVETKPIPKIEEVKPQPEPQPKPEPKVIAEPKVIPRPQPRPQPEPEPEPKPIVQQSVIEEPKPTPVVVAPHRNSIPVVEKEDNSVSPSSSSSSSSEEASASRSPDYESSSSGNTLAGMTISLLALVLAASLFIM</sequence>